<reference evidence="1" key="1">
    <citation type="journal article" date="2021" name="New Phytol.">
        <title>Evolutionary innovations through gain and loss of genes in the ectomycorrhizal Boletales.</title>
        <authorList>
            <person name="Wu G."/>
            <person name="Miyauchi S."/>
            <person name="Morin E."/>
            <person name="Kuo A."/>
            <person name="Drula E."/>
            <person name="Varga T."/>
            <person name="Kohler A."/>
            <person name="Feng B."/>
            <person name="Cao Y."/>
            <person name="Lipzen A."/>
            <person name="Daum C."/>
            <person name="Hundley H."/>
            <person name="Pangilinan J."/>
            <person name="Johnson J."/>
            <person name="Barry K."/>
            <person name="LaButti K."/>
            <person name="Ng V."/>
            <person name="Ahrendt S."/>
            <person name="Min B."/>
            <person name="Choi I.G."/>
            <person name="Park H."/>
            <person name="Plett J.M."/>
            <person name="Magnuson J."/>
            <person name="Spatafora J.W."/>
            <person name="Nagy L.G."/>
            <person name="Henrissat B."/>
            <person name="Grigoriev I.V."/>
            <person name="Yang Z.L."/>
            <person name="Xu J."/>
            <person name="Martin F.M."/>
        </authorList>
    </citation>
    <scope>NUCLEOTIDE SEQUENCE</scope>
    <source>
        <strain evidence="1">KUC20120723A-06</strain>
    </source>
</reference>
<name>A0ACB8BQG1_9AGAM</name>
<proteinExistence type="predicted"/>
<dbReference type="EMBL" id="MU266364">
    <property type="protein sequence ID" value="KAH7927604.1"/>
    <property type="molecule type" value="Genomic_DNA"/>
</dbReference>
<dbReference type="Proteomes" id="UP000790709">
    <property type="component" value="Unassembled WGS sequence"/>
</dbReference>
<evidence type="ECO:0000313" key="1">
    <source>
        <dbReference type="EMBL" id="KAH7927604.1"/>
    </source>
</evidence>
<sequence>MFVESSKRDINLKVYRIVGLELADSDLKVTFELVEEIPVLPGATMIDSIPQARLFTYEEDYPNNTWIMDIWTYRLFKLAFPDSTTRYAPGSCLSIVHVLPCLMPKWKSCTYCTDRHGSTEITSKKSGTPILWAPRSSYTNNASPLILVGKPRLNPPRRPANWKLDGM</sequence>
<keyword evidence="2" id="KW-1185">Reference proteome</keyword>
<accession>A0ACB8BQG1</accession>
<gene>
    <name evidence="1" type="ORF">BV22DRAFT_1045292</name>
</gene>
<organism evidence="1 2">
    <name type="scientific">Leucogyrophana mollusca</name>
    <dbReference type="NCBI Taxonomy" id="85980"/>
    <lineage>
        <taxon>Eukaryota</taxon>
        <taxon>Fungi</taxon>
        <taxon>Dikarya</taxon>
        <taxon>Basidiomycota</taxon>
        <taxon>Agaricomycotina</taxon>
        <taxon>Agaricomycetes</taxon>
        <taxon>Agaricomycetidae</taxon>
        <taxon>Boletales</taxon>
        <taxon>Boletales incertae sedis</taxon>
        <taxon>Leucogyrophana</taxon>
    </lineage>
</organism>
<protein>
    <submittedName>
        <fullName evidence="1">Uncharacterized protein</fullName>
    </submittedName>
</protein>
<comment type="caution">
    <text evidence="1">The sequence shown here is derived from an EMBL/GenBank/DDBJ whole genome shotgun (WGS) entry which is preliminary data.</text>
</comment>
<evidence type="ECO:0000313" key="2">
    <source>
        <dbReference type="Proteomes" id="UP000790709"/>
    </source>
</evidence>